<dbReference type="InterPro" id="IPR005186">
    <property type="entry name" value="FlaG"/>
</dbReference>
<dbReference type="EMBL" id="CP155571">
    <property type="protein sequence ID" value="XFO74080.1"/>
    <property type="molecule type" value="Genomic_DNA"/>
</dbReference>
<dbReference type="Pfam" id="PF03646">
    <property type="entry name" value="FlaG"/>
    <property type="match status" value="1"/>
</dbReference>
<dbReference type="RefSeq" id="WP_093792995.1">
    <property type="nucleotide sequence ID" value="NZ_CP155571.1"/>
</dbReference>
<proteinExistence type="predicted"/>
<sequence length="122" mass="14029">MDIQTVATYPTGRVIIPKSASTQFEIVSHQDNIGEQQDLEKKDETKLLPENEVQDMTDELNDFMEYINTDIRFVLHQKTETLMVQVVDVAKNKVLREAPPRDFLDSLARLHEFVGALLDKKV</sequence>
<dbReference type="Gene3D" id="3.30.160.170">
    <property type="entry name" value="FlaG-like"/>
    <property type="match status" value="1"/>
</dbReference>
<dbReference type="InterPro" id="IPR035924">
    <property type="entry name" value="FlaG-like_sf"/>
</dbReference>
<evidence type="ECO:0000313" key="2">
    <source>
        <dbReference type="Proteomes" id="UP000216052"/>
    </source>
</evidence>
<protein>
    <recommendedName>
        <fullName evidence="3">Flagellar protein FlaG</fullName>
    </recommendedName>
</protein>
<organism evidence="1 2">
    <name type="scientific">Sporomusa acidovorans (strain ATCC 49682 / DSM 3132 / Mol)</name>
    <dbReference type="NCBI Taxonomy" id="1123286"/>
    <lineage>
        <taxon>Bacteria</taxon>
        <taxon>Bacillati</taxon>
        <taxon>Bacillota</taxon>
        <taxon>Negativicutes</taxon>
        <taxon>Selenomonadales</taxon>
        <taxon>Sporomusaceae</taxon>
        <taxon>Sporomusa</taxon>
    </lineage>
</organism>
<name>A0ABZ3J7N1_SPOA4</name>
<reference evidence="1" key="1">
    <citation type="submission" date="2024-05" db="EMBL/GenBank/DDBJ databases">
        <title>Isolation and characterization of Sporomusa carbonis sp. nov., a carboxydotrophic hydrogenogen in the genus of Sporomusa isolated from a charcoal burning pile.</title>
        <authorList>
            <person name="Boeer T."/>
            <person name="Rosenbaum F."/>
            <person name="Eysell L."/>
            <person name="Mueller V."/>
            <person name="Daniel R."/>
            <person name="Poehlein A."/>
        </authorList>
    </citation>
    <scope>NUCLEOTIDE SEQUENCE [LARGE SCALE GENOMIC DNA]</scope>
    <source>
        <strain evidence="1">DSM 3132</strain>
    </source>
</reference>
<gene>
    <name evidence="1" type="ORF">SPACI_041890</name>
</gene>
<dbReference type="Proteomes" id="UP000216052">
    <property type="component" value="Chromosome"/>
</dbReference>
<dbReference type="PANTHER" id="PTHR37166:SF1">
    <property type="entry name" value="PROTEIN FLAG"/>
    <property type="match status" value="1"/>
</dbReference>
<evidence type="ECO:0000313" key="1">
    <source>
        <dbReference type="EMBL" id="XFO74080.1"/>
    </source>
</evidence>
<dbReference type="SUPFAM" id="SSF160214">
    <property type="entry name" value="FlaG-like"/>
    <property type="match status" value="1"/>
</dbReference>
<evidence type="ECO:0008006" key="3">
    <source>
        <dbReference type="Google" id="ProtNLM"/>
    </source>
</evidence>
<accession>A0ABZ3J7N1</accession>
<keyword evidence="2" id="KW-1185">Reference proteome</keyword>
<dbReference type="PANTHER" id="PTHR37166">
    <property type="entry name" value="PROTEIN FLAG"/>
    <property type="match status" value="1"/>
</dbReference>